<organism evidence="6 7">
    <name type="scientific">Iris pallida</name>
    <name type="common">Sweet iris</name>
    <dbReference type="NCBI Taxonomy" id="29817"/>
    <lineage>
        <taxon>Eukaryota</taxon>
        <taxon>Viridiplantae</taxon>
        <taxon>Streptophyta</taxon>
        <taxon>Embryophyta</taxon>
        <taxon>Tracheophyta</taxon>
        <taxon>Spermatophyta</taxon>
        <taxon>Magnoliopsida</taxon>
        <taxon>Liliopsida</taxon>
        <taxon>Asparagales</taxon>
        <taxon>Iridaceae</taxon>
        <taxon>Iridoideae</taxon>
        <taxon>Irideae</taxon>
        <taxon>Iris</taxon>
    </lineage>
</organism>
<dbReference type="Proteomes" id="UP001140949">
    <property type="component" value="Unassembled WGS sequence"/>
</dbReference>
<dbReference type="AlphaFoldDB" id="A0AAX6I9A3"/>
<protein>
    <recommendedName>
        <fullName evidence="3">beta-galactosidase</fullName>
        <ecNumber evidence="3">3.2.1.23</ecNumber>
    </recommendedName>
</protein>
<evidence type="ECO:0000256" key="1">
    <source>
        <dbReference type="ARBA" id="ARBA00001412"/>
    </source>
</evidence>
<gene>
    <name evidence="6" type="ORF">M6B38_267070</name>
</gene>
<feature type="signal peptide" evidence="4">
    <location>
        <begin position="1"/>
        <end position="20"/>
    </location>
</feature>
<dbReference type="PRINTS" id="PR00742">
    <property type="entry name" value="GLHYDRLASE35"/>
</dbReference>
<feature type="chain" id="PRO_5043836704" description="beta-galactosidase" evidence="4">
    <location>
        <begin position="21"/>
        <end position="107"/>
    </location>
</feature>
<comment type="caution">
    <text evidence="6">The sequence shown here is derived from an EMBL/GenBank/DDBJ whole genome shotgun (WGS) entry which is preliminary data.</text>
</comment>
<dbReference type="SUPFAM" id="SSF51445">
    <property type="entry name" value="(Trans)glycosidases"/>
    <property type="match status" value="1"/>
</dbReference>
<evidence type="ECO:0000256" key="3">
    <source>
        <dbReference type="ARBA" id="ARBA00012756"/>
    </source>
</evidence>
<sequence length="107" mass="11801">MRLIHAFDFTVMALLQTSLTNLRCGLKLGPEGGSFFSYYMYHGGTNFGRTACNSIATSYGYDAPIDEYGNRTLCREGMDAQVAYGFHQLHDEKPHLAQSAIANKVGV</sequence>
<dbReference type="Pfam" id="PF01301">
    <property type="entry name" value="Glyco_hydro_35"/>
    <property type="match status" value="1"/>
</dbReference>
<evidence type="ECO:0000259" key="5">
    <source>
        <dbReference type="Pfam" id="PF01301"/>
    </source>
</evidence>
<keyword evidence="7" id="KW-1185">Reference proteome</keyword>
<dbReference type="InterPro" id="IPR031330">
    <property type="entry name" value="Gly_Hdrlase_35_cat"/>
</dbReference>
<comment type="catalytic activity">
    <reaction evidence="1">
        <text>Hydrolysis of terminal non-reducing beta-D-galactose residues in beta-D-galactosides.</text>
        <dbReference type="EC" id="3.2.1.23"/>
    </reaction>
</comment>
<evidence type="ECO:0000313" key="6">
    <source>
        <dbReference type="EMBL" id="KAJ6849832.1"/>
    </source>
</evidence>
<feature type="domain" description="Glycoside hydrolase 35 catalytic" evidence="5">
    <location>
        <begin position="33"/>
        <end position="72"/>
    </location>
</feature>
<dbReference type="GO" id="GO:0004565">
    <property type="term" value="F:beta-galactosidase activity"/>
    <property type="evidence" value="ECO:0007669"/>
    <property type="project" value="UniProtKB-EC"/>
</dbReference>
<name>A0AAX6I9A3_IRIPA</name>
<reference evidence="6" key="2">
    <citation type="submission" date="2023-04" db="EMBL/GenBank/DDBJ databases">
        <authorList>
            <person name="Bruccoleri R.E."/>
            <person name="Oakeley E.J."/>
            <person name="Faust A.-M."/>
            <person name="Dessus-Babus S."/>
            <person name="Altorfer M."/>
            <person name="Burckhardt D."/>
            <person name="Oertli M."/>
            <person name="Naumann U."/>
            <person name="Petersen F."/>
            <person name="Wong J."/>
        </authorList>
    </citation>
    <scope>NUCLEOTIDE SEQUENCE</scope>
    <source>
        <strain evidence="6">GSM-AAB239-AS_SAM_17_03QT</strain>
        <tissue evidence="6">Leaf</tissue>
    </source>
</reference>
<dbReference type="GO" id="GO:0005975">
    <property type="term" value="P:carbohydrate metabolic process"/>
    <property type="evidence" value="ECO:0007669"/>
    <property type="project" value="InterPro"/>
</dbReference>
<evidence type="ECO:0000256" key="2">
    <source>
        <dbReference type="ARBA" id="ARBA00009809"/>
    </source>
</evidence>
<dbReference type="Gene3D" id="3.20.20.80">
    <property type="entry name" value="Glycosidases"/>
    <property type="match status" value="1"/>
</dbReference>
<dbReference type="EMBL" id="JANAVB010003399">
    <property type="protein sequence ID" value="KAJ6849832.1"/>
    <property type="molecule type" value="Genomic_DNA"/>
</dbReference>
<dbReference type="InterPro" id="IPR017853">
    <property type="entry name" value="GH"/>
</dbReference>
<dbReference type="EC" id="3.2.1.23" evidence="3"/>
<evidence type="ECO:0000256" key="4">
    <source>
        <dbReference type="SAM" id="SignalP"/>
    </source>
</evidence>
<reference evidence="6" key="1">
    <citation type="journal article" date="2023" name="GigaByte">
        <title>Genome assembly of the bearded iris, Iris pallida Lam.</title>
        <authorList>
            <person name="Bruccoleri R.E."/>
            <person name="Oakeley E.J."/>
            <person name="Faust A.M.E."/>
            <person name="Altorfer M."/>
            <person name="Dessus-Babus S."/>
            <person name="Burckhardt D."/>
            <person name="Oertli M."/>
            <person name="Naumann U."/>
            <person name="Petersen F."/>
            <person name="Wong J."/>
        </authorList>
    </citation>
    <scope>NUCLEOTIDE SEQUENCE</scope>
    <source>
        <strain evidence="6">GSM-AAB239-AS_SAM_17_03QT</strain>
    </source>
</reference>
<accession>A0AAX6I9A3</accession>
<dbReference type="PANTHER" id="PTHR23421">
    <property type="entry name" value="BETA-GALACTOSIDASE RELATED"/>
    <property type="match status" value="1"/>
</dbReference>
<evidence type="ECO:0000313" key="7">
    <source>
        <dbReference type="Proteomes" id="UP001140949"/>
    </source>
</evidence>
<comment type="similarity">
    <text evidence="2">Belongs to the glycosyl hydrolase 35 family.</text>
</comment>
<keyword evidence="4" id="KW-0732">Signal</keyword>
<dbReference type="InterPro" id="IPR001944">
    <property type="entry name" value="Glycoside_Hdrlase_35"/>
</dbReference>
<proteinExistence type="inferred from homology"/>